<reference evidence="1" key="2">
    <citation type="submission" date="2014-01" db="EMBL/GenBank/DDBJ databases">
        <authorList>
            <person name="Aslett M."/>
        </authorList>
    </citation>
    <scope>NUCLEOTIDE SEQUENCE [LARGE SCALE GENOMIC DNA]</scope>
    <source>
        <strain evidence="1">DB27</strain>
    </source>
</reference>
<evidence type="ECO:0000313" key="1">
    <source>
        <dbReference type="EMBL" id="CDN39591.1"/>
    </source>
</evidence>
<dbReference type="InterPro" id="IPR015421">
    <property type="entry name" value="PyrdxlP-dep_Trfase_major"/>
</dbReference>
<dbReference type="Gene3D" id="3.40.640.10">
    <property type="entry name" value="Type I PLP-dependent aspartate aminotransferase-like (Major domain)"/>
    <property type="match status" value="1"/>
</dbReference>
<dbReference type="SUPFAM" id="SSF53383">
    <property type="entry name" value="PLP-dependent transferases"/>
    <property type="match status" value="1"/>
</dbReference>
<name>W8YMF1_BACTU</name>
<organism evidence="1">
    <name type="scientific">Bacillus thuringiensis DB27</name>
    <dbReference type="NCBI Taxonomy" id="1431339"/>
    <lineage>
        <taxon>Bacteria</taxon>
        <taxon>Bacillati</taxon>
        <taxon>Bacillota</taxon>
        <taxon>Bacilli</taxon>
        <taxon>Bacillales</taxon>
        <taxon>Bacillaceae</taxon>
        <taxon>Bacillus</taxon>
        <taxon>Bacillus cereus group</taxon>
    </lineage>
</organism>
<dbReference type="InterPro" id="IPR015424">
    <property type="entry name" value="PyrdxlP-dep_Trfase"/>
</dbReference>
<dbReference type="GO" id="GO:0030170">
    <property type="term" value="F:pyridoxal phosphate binding"/>
    <property type="evidence" value="ECO:0007669"/>
    <property type="project" value="TreeGrafter"/>
</dbReference>
<dbReference type="Proteomes" id="UP000030682">
    <property type="component" value="Unassembled WGS sequence"/>
</dbReference>
<sequence>MYVGIGGNTGQYLEIVEICKRYKLHLIIDAAHMAGTRLNGRIPGKEADAVVYSFQAVKNLPTADSGMICFQNTQ</sequence>
<proteinExistence type="predicted"/>
<dbReference type="GO" id="GO:0000271">
    <property type="term" value="P:polysaccharide biosynthetic process"/>
    <property type="evidence" value="ECO:0007669"/>
    <property type="project" value="TreeGrafter"/>
</dbReference>
<dbReference type="Pfam" id="PF01041">
    <property type="entry name" value="DegT_DnrJ_EryC1"/>
    <property type="match status" value="1"/>
</dbReference>
<evidence type="ECO:0008006" key="2">
    <source>
        <dbReference type="Google" id="ProtNLM"/>
    </source>
</evidence>
<dbReference type="GO" id="GO:0008483">
    <property type="term" value="F:transaminase activity"/>
    <property type="evidence" value="ECO:0007669"/>
    <property type="project" value="TreeGrafter"/>
</dbReference>
<accession>W8YMF1</accession>
<protein>
    <recommendedName>
        <fullName evidence="2">Aminotransferase class V domain-containing protein</fullName>
    </recommendedName>
</protein>
<dbReference type="InterPro" id="IPR000653">
    <property type="entry name" value="DegT/StrS_aminotransferase"/>
</dbReference>
<dbReference type="PANTHER" id="PTHR30244">
    <property type="entry name" value="TRANSAMINASE"/>
    <property type="match status" value="1"/>
</dbReference>
<dbReference type="AlphaFoldDB" id="W8YMF1"/>
<gene>
    <name evidence="1" type="ORF">BTDB27_p000254</name>
</gene>
<dbReference type="HOGENOM" id="CLU_2680153_0_0_9"/>
<dbReference type="EMBL" id="HG810024">
    <property type="protein sequence ID" value="CDN39591.1"/>
    <property type="molecule type" value="Genomic_DNA"/>
</dbReference>
<reference evidence="1" key="1">
    <citation type="submission" date="2014-01" db="EMBL/GenBank/DDBJ databases">
        <title>Draft genome sequence of highly nematicidal Bacillus thuringiensis DB27.</title>
        <authorList>
            <person name="Iatsenko I."/>
            <person name="Pickard D."/>
            <person name="Corton C."/>
            <person name="Dougan G."/>
            <person name="Sommer R.J."/>
        </authorList>
    </citation>
    <scope>NUCLEOTIDE SEQUENCE [LARGE SCALE GENOMIC DNA]</scope>
    <source>
        <strain evidence="1">DB27</strain>
    </source>
</reference>
<dbReference type="PANTHER" id="PTHR30244:SF34">
    <property type="entry name" value="DTDP-4-AMINO-4,6-DIDEOXYGALACTOSE TRANSAMINASE"/>
    <property type="match status" value="1"/>
</dbReference>